<dbReference type="EMBL" id="BAAABY010000013">
    <property type="protein sequence ID" value="GAA0455737.1"/>
    <property type="molecule type" value="Genomic_DNA"/>
</dbReference>
<evidence type="ECO:0000313" key="3">
    <source>
        <dbReference type="Proteomes" id="UP001500909"/>
    </source>
</evidence>
<comment type="caution">
    <text evidence="2">The sequence shown here is derived from an EMBL/GenBank/DDBJ whole genome shotgun (WGS) entry which is preliminary data.</text>
</comment>
<sequence>MDDDTHERAELTGTTDREGGTLRTDAHPRTTGPHIGTHLAPDSGKTFGPDGTTVCARCGVVAEGAPATWTCSVENNTRRYFCETCARTHLRAIESRLDSAWW</sequence>
<organism evidence="2 3">
    <name type="scientific">Streptomyces olivaceiscleroticus</name>
    <dbReference type="NCBI Taxonomy" id="68245"/>
    <lineage>
        <taxon>Bacteria</taxon>
        <taxon>Bacillati</taxon>
        <taxon>Actinomycetota</taxon>
        <taxon>Actinomycetes</taxon>
        <taxon>Kitasatosporales</taxon>
        <taxon>Streptomycetaceae</taxon>
        <taxon>Streptomyces</taxon>
    </lineage>
</organism>
<protein>
    <recommendedName>
        <fullName evidence="4">GATA-type domain-containing protein</fullName>
    </recommendedName>
</protein>
<evidence type="ECO:0008006" key="4">
    <source>
        <dbReference type="Google" id="ProtNLM"/>
    </source>
</evidence>
<accession>A0ABP3JJV6</accession>
<proteinExistence type="predicted"/>
<evidence type="ECO:0000313" key="2">
    <source>
        <dbReference type="EMBL" id="GAA0455737.1"/>
    </source>
</evidence>
<gene>
    <name evidence="2" type="ORF">GCM10010361_19740</name>
</gene>
<keyword evidence="3" id="KW-1185">Reference proteome</keyword>
<dbReference type="Proteomes" id="UP001500909">
    <property type="component" value="Unassembled WGS sequence"/>
</dbReference>
<evidence type="ECO:0000256" key="1">
    <source>
        <dbReference type="SAM" id="MobiDB-lite"/>
    </source>
</evidence>
<reference evidence="3" key="1">
    <citation type="journal article" date="2019" name="Int. J. Syst. Evol. Microbiol.">
        <title>The Global Catalogue of Microorganisms (GCM) 10K type strain sequencing project: providing services to taxonomists for standard genome sequencing and annotation.</title>
        <authorList>
            <consortium name="The Broad Institute Genomics Platform"/>
            <consortium name="The Broad Institute Genome Sequencing Center for Infectious Disease"/>
            <person name="Wu L."/>
            <person name="Ma J."/>
        </authorList>
    </citation>
    <scope>NUCLEOTIDE SEQUENCE [LARGE SCALE GENOMIC DNA]</scope>
    <source>
        <strain evidence="3">JCM 4805</strain>
    </source>
</reference>
<feature type="compositionally biased region" description="Basic and acidic residues" evidence="1">
    <location>
        <begin position="1"/>
        <end position="28"/>
    </location>
</feature>
<name>A0ABP3JJV6_9ACTN</name>
<feature type="region of interest" description="Disordered" evidence="1">
    <location>
        <begin position="1"/>
        <end position="46"/>
    </location>
</feature>
<dbReference type="RefSeq" id="WP_346094619.1">
    <property type="nucleotide sequence ID" value="NZ_BAAABY010000013.1"/>
</dbReference>